<sequence>NLVALNTNSILGAPSLPVAQNIGCIL</sequence>
<name>A0A382B749_9ZZZZ</name>
<protein>
    <submittedName>
        <fullName evidence="1">Uncharacterized protein</fullName>
    </submittedName>
</protein>
<gene>
    <name evidence="1" type="ORF">METZ01_LOCUS161937</name>
</gene>
<dbReference type="EMBL" id="UINC01028311">
    <property type="protein sequence ID" value="SVB09083.1"/>
    <property type="molecule type" value="Genomic_DNA"/>
</dbReference>
<proteinExistence type="predicted"/>
<evidence type="ECO:0000313" key="1">
    <source>
        <dbReference type="EMBL" id="SVB09083.1"/>
    </source>
</evidence>
<dbReference type="AlphaFoldDB" id="A0A382B749"/>
<reference evidence="1" key="1">
    <citation type="submission" date="2018-05" db="EMBL/GenBank/DDBJ databases">
        <authorList>
            <person name="Lanie J.A."/>
            <person name="Ng W.-L."/>
            <person name="Kazmierczak K.M."/>
            <person name="Andrzejewski T.M."/>
            <person name="Davidsen T.M."/>
            <person name="Wayne K.J."/>
            <person name="Tettelin H."/>
            <person name="Glass J.I."/>
            <person name="Rusch D."/>
            <person name="Podicherti R."/>
            <person name="Tsui H.-C.T."/>
            <person name="Winkler M.E."/>
        </authorList>
    </citation>
    <scope>NUCLEOTIDE SEQUENCE</scope>
</reference>
<accession>A0A382B749</accession>
<feature type="non-terminal residue" evidence="1">
    <location>
        <position position="1"/>
    </location>
</feature>
<organism evidence="1">
    <name type="scientific">marine metagenome</name>
    <dbReference type="NCBI Taxonomy" id="408172"/>
    <lineage>
        <taxon>unclassified sequences</taxon>
        <taxon>metagenomes</taxon>
        <taxon>ecological metagenomes</taxon>
    </lineage>
</organism>